<evidence type="ECO:0000313" key="11">
    <source>
        <dbReference type="Proteomes" id="UP000266188"/>
    </source>
</evidence>
<feature type="binding site" description="axial binding residue" evidence="8">
    <location>
        <position position="494"/>
    </location>
    <ligand>
        <name>heme</name>
        <dbReference type="ChEBI" id="CHEBI:30413"/>
    </ligand>
    <ligandPart>
        <name>Fe</name>
        <dbReference type="ChEBI" id="CHEBI:18248"/>
    </ligandPart>
</feature>
<dbReference type="GO" id="GO:0005506">
    <property type="term" value="F:iron ion binding"/>
    <property type="evidence" value="ECO:0007669"/>
    <property type="project" value="InterPro"/>
</dbReference>
<evidence type="ECO:0000256" key="8">
    <source>
        <dbReference type="PIRSR" id="PIRSR602401-1"/>
    </source>
</evidence>
<evidence type="ECO:0000256" key="1">
    <source>
        <dbReference type="ARBA" id="ARBA00001971"/>
    </source>
</evidence>
<dbReference type="InterPro" id="IPR002401">
    <property type="entry name" value="Cyt_P450_E_grp-I"/>
</dbReference>
<dbReference type="PROSITE" id="PS00086">
    <property type="entry name" value="CYTOCHROME_P450"/>
    <property type="match status" value="1"/>
</dbReference>
<evidence type="ECO:0000313" key="10">
    <source>
        <dbReference type="EMBL" id="RJE18541.1"/>
    </source>
</evidence>
<keyword evidence="3 8" id="KW-0349">Heme</keyword>
<dbReference type="PRINTS" id="PR00385">
    <property type="entry name" value="P450"/>
</dbReference>
<evidence type="ECO:0000256" key="7">
    <source>
        <dbReference type="ARBA" id="ARBA00023033"/>
    </source>
</evidence>
<dbReference type="STRING" id="2070753.A0A3A2ZN80"/>
<name>A0A3A2ZN80_9EURO</name>
<evidence type="ECO:0000256" key="2">
    <source>
        <dbReference type="ARBA" id="ARBA00010617"/>
    </source>
</evidence>
<gene>
    <name evidence="10" type="ORF">PHISCL_09123</name>
</gene>
<dbReference type="GO" id="GO:0016705">
    <property type="term" value="F:oxidoreductase activity, acting on paired donors, with incorporation or reduction of molecular oxygen"/>
    <property type="evidence" value="ECO:0007669"/>
    <property type="project" value="InterPro"/>
</dbReference>
<dbReference type="Proteomes" id="UP000266188">
    <property type="component" value="Unassembled WGS sequence"/>
</dbReference>
<evidence type="ECO:0000256" key="4">
    <source>
        <dbReference type="ARBA" id="ARBA00022723"/>
    </source>
</evidence>
<dbReference type="EMBL" id="MVGC01000534">
    <property type="protein sequence ID" value="RJE18541.1"/>
    <property type="molecule type" value="Genomic_DNA"/>
</dbReference>
<sequence>MPGIEAKFCSSFSKLDQCTVMAFPSTLTKPTEELLISNWPYIALGAGMLTWGIYNLCFHPLSAFPGPFLGRISWVYYSTLTWNGNLANTAKRLHDEYGDVVRISPNILSFNSGQAWEDIYGRGLQGTYDFMKDRGRELRLPNSPPSLGFADEKVSPMFSWLHMSTTSLDGIAYTNYQNHRRYRRILSYAFSEKAILEHEPLVMKVVDSLLDSLHTLSQKSAKGYFDIEKSMTAVMFDISTELSFGESLKVVSSPDRNHPWMSLVKSSIKDISTYCAIRRLVPHALWLYMDRVMLLLSAKTIIHAFGFAKQAVERRLKNVVGHRDFMAYLIDSLNAPDGLSRNEVERLALTLVNAGSDTTATLLCHTVYRLAKHKDVLQELRQQIEEVASSPSDITFTSIKQMPYLTAVIEESLRMFPPAVNLFPRVVPPGGAQICGHFVPGGTSVCVSQLSQNLSNKNFVDGTEFIPSRWLGDERFQNDNRKARKPFGYGPRNCAGQK</sequence>
<dbReference type="GO" id="GO:0004497">
    <property type="term" value="F:monooxygenase activity"/>
    <property type="evidence" value="ECO:0007669"/>
    <property type="project" value="UniProtKB-KW"/>
</dbReference>
<accession>A0A3A2ZN80</accession>
<reference evidence="11" key="1">
    <citation type="submission" date="2017-02" db="EMBL/GenBank/DDBJ databases">
        <authorList>
            <person name="Tafer H."/>
            <person name="Lopandic K."/>
        </authorList>
    </citation>
    <scope>NUCLEOTIDE SEQUENCE [LARGE SCALE GENOMIC DNA]</scope>
    <source>
        <strain evidence="11">CBS 366.77</strain>
    </source>
</reference>
<dbReference type="InterPro" id="IPR017972">
    <property type="entry name" value="Cyt_P450_CS"/>
</dbReference>
<dbReference type="AlphaFoldDB" id="A0A3A2ZN80"/>
<evidence type="ECO:0000256" key="5">
    <source>
        <dbReference type="ARBA" id="ARBA00023002"/>
    </source>
</evidence>
<dbReference type="SUPFAM" id="SSF48264">
    <property type="entry name" value="Cytochrome P450"/>
    <property type="match status" value="1"/>
</dbReference>
<dbReference type="PANTHER" id="PTHR24305:SF210">
    <property type="entry name" value="CYTOCHROME P450 MONOOXYGENASE ASQL-RELATED"/>
    <property type="match status" value="1"/>
</dbReference>
<evidence type="ECO:0000256" key="6">
    <source>
        <dbReference type="ARBA" id="ARBA00023004"/>
    </source>
</evidence>
<dbReference type="PANTHER" id="PTHR24305">
    <property type="entry name" value="CYTOCHROME P450"/>
    <property type="match status" value="1"/>
</dbReference>
<evidence type="ECO:0000256" key="9">
    <source>
        <dbReference type="RuleBase" id="RU000461"/>
    </source>
</evidence>
<dbReference type="OrthoDB" id="6692864at2759"/>
<comment type="similarity">
    <text evidence="2 9">Belongs to the cytochrome P450 family.</text>
</comment>
<keyword evidence="5 9" id="KW-0560">Oxidoreductase</keyword>
<comment type="caution">
    <text evidence="10">The sequence shown here is derived from an EMBL/GenBank/DDBJ whole genome shotgun (WGS) entry which is preliminary data.</text>
</comment>
<proteinExistence type="inferred from homology"/>
<keyword evidence="6 8" id="KW-0408">Iron</keyword>
<dbReference type="InterPro" id="IPR050121">
    <property type="entry name" value="Cytochrome_P450_monoxygenase"/>
</dbReference>
<protein>
    <submittedName>
        <fullName evidence="10">Cytochrome p450</fullName>
    </submittedName>
</protein>
<organism evidence="10 11">
    <name type="scientific">Aspergillus sclerotialis</name>
    <dbReference type="NCBI Taxonomy" id="2070753"/>
    <lineage>
        <taxon>Eukaryota</taxon>
        <taxon>Fungi</taxon>
        <taxon>Dikarya</taxon>
        <taxon>Ascomycota</taxon>
        <taxon>Pezizomycotina</taxon>
        <taxon>Eurotiomycetes</taxon>
        <taxon>Eurotiomycetidae</taxon>
        <taxon>Eurotiales</taxon>
        <taxon>Aspergillaceae</taxon>
        <taxon>Aspergillus</taxon>
        <taxon>Aspergillus subgen. Polypaecilum</taxon>
    </lineage>
</organism>
<dbReference type="GO" id="GO:0020037">
    <property type="term" value="F:heme binding"/>
    <property type="evidence" value="ECO:0007669"/>
    <property type="project" value="InterPro"/>
</dbReference>
<keyword evidence="4 8" id="KW-0479">Metal-binding</keyword>
<evidence type="ECO:0000256" key="3">
    <source>
        <dbReference type="ARBA" id="ARBA00022617"/>
    </source>
</evidence>
<keyword evidence="7 9" id="KW-0503">Monooxygenase</keyword>
<comment type="cofactor">
    <cofactor evidence="1 8">
        <name>heme</name>
        <dbReference type="ChEBI" id="CHEBI:30413"/>
    </cofactor>
</comment>
<dbReference type="Gene3D" id="1.10.630.10">
    <property type="entry name" value="Cytochrome P450"/>
    <property type="match status" value="1"/>
</dbReference>
<dbReference type="InterPro" id="IPR001128">
    <property type="entry name" value="Cyt_P450"/>
</dbReference>
<keyword evidence="11" id="KW-1185">Reference proteome</keyword>
<dbReference type="CDD" id="cd11058">
    <property type="entry name" value="CYP60B-like"/>
    <property type="match status" value="1"/>
</dbReference>
<dbReference type="Pfam" id="PF00067">
    <property type="entry name" value="p450"/>
    <property type="match status" value="1"/>
</dbReference>
<dbReference type="InterPro" id="IPR036396">
    <property type="entry name" value="Cyt_P450_sf"/>
</dbReference>
<dbReference type="PRINTS" id="PR00463">
    <property type="entry name" value="EP450I"/>
</dbReference>